<protein>
    <submittedName>
        <fullName evidence="2">Uncharacterized protein</fullName>
    </submittedName>
</protein>
<evidence type="ECO:0000313" key="2">
    <source>
        <dbReference type="EMBL" id="CAG6744166.1"/>
    </source>
</evidence>
<organism evidence="2">
    <name type="scientific">Cacopsylla melanoneura</name>
    <dbReference type="NCBI Taxonomy" id="428564"/>
    <lineage>
        <taxon>Eukaryota</taxon>
        <taxon>Metazoa</taxon>
        <taxon>Ecdysozoa</taxon>
        <taxon>Arthropoda</taxon>
        <taxon>Hexapoda</taxon>
        <taxon>Insecta</taxon>
        <taxon>Pterygota</taxon>
        <taxon>Neoptera</taxon>
        <taxon>Paraneoptera</taxon>
        <taxon>Hemiptera</taxon>
        <taxon>Sternorrhyncha</taxon>
        <taxon>Psylloidea</taxon>
        <taxon>Psyllidae</taxon>
        <taxon>Psyllinae</taxon>
        <taxon>Cacopsylla</taxon>
    </lineage>
</organism>
<evidence type="ECO:0000256" key="1">
    <source>
        <dbReference type="SAM" id="Phobius"/>
    </source>
</evidence>
<proteinExistence type="predicted"/>
<keyword evidence="1" id="KW-0472">Membrane</keyword>
<keyword evidence="1" id="KW-1133">Transmembrane helix</keyword>
<accession>A0A8D8ZD58</accession>
<sequence>MYLYIILIIPAPFKLMAFYVVNLQFFNRRDVTSFIIKFKFIANNNNDLKSRRVRSRRHKRVRSEYRYILTTIISLQKMKIFHLSGSYTCAECDRAIFNDNAQVK</sequence>
<feature type="transmembrane region" description="Helical" evidence="1">
    <location>
        <begin position="6"/>
        <end position="26"/>
    </location>
</feature>
<dbReference type="AlphaFoldDB" id="A0A8D8ZD58"/>
<keyword evidence="1" id="KW-0812">Transmembrane</keyword>
<reference evidence="2" key="1">
    <citation type="submission" date="2021-05" db="EMBL/GenBank/DDBJ databases">
        <authorList>
            <person name="Alioto T."/>
            <person name="Alioto T."/>
            <person name="Gomez Garrido J."/>
        </authorList>
    </citation>
    <scope>NUCLEOTIDE SEQUENCE</scope>
</reference>
<dbReference type="EMBL" id="HBUF01460976">
    <property type="protein sequence ID" value="CAG6744166.1"/>
    <property type="molecule type" value="Transcribed_RNA"/>
</dbReference>
<name>A0A8D8ZD58_9HEMI</name>